<keyword evidence="3" id="KW-0614">Plasmid</keyword>
<dbReference type="GO" id="GO:0016810">
    <property type="term" value="F:hydrolase activity, acting on carbon-nitrogen (but not peptide) bonds"/>
    <property type="evidence" value="ECO:0007669"/>
    <property type="project" value="InterPro"/>
</dbReference>
<dbReference type="InterPro" id="IPR032466">
    <property type="entry name" value="Metal_Hydrolase"/>
</dbReference>
<sequence>MLWGASYGTHLALAAMRRHPALASRAILAGVEGPDDTVKLPSSSDRQLDTLASLARADLALRAAIPDLRGALGAVLARLDRAPVTVRLADPAATTGDGTTAPDSVTLVIGRYDFLGFVNGALGNGEGMAFVPALIAAAARGDFTVPARYILADRRLTSIGSAMGYAMDCASGASPARRGRIAHEARTSLFGAVAVDPMSGACDAWGVHDLGNAYRRPVRSAVPVLFISGTLDLNTPVANARAVARGFPNARALLIDGASHGDALFLASPAIPRAMLDFLAGRPTPARVGAPFRLAPDLSPLSGARHAAGDTGSVAFAHVTVIDGTGGPPRAGMTVVVSERRIAAVASDDAVHLPAGARVVDARGKYLIPGLWDMHVHLAKAGATSLALFVANGVTSVRDMGGDFAMIRALRDSVRAGQRVGPRIETPGPILEDAANVARMLREGTVEPVARFRVPLGTPADAERVVDSVARLGVDFVKVRTVASREVYLAIGRAVRRHGLTLVGHMVSTPDDILTAHQRSVEHTILPQLAALPPVERRRALDAFLAAGIVMVPTLVVGEKSLFVPDSLAAALVNDSAGRLDPRRRYMSGYLVADWREQIAERAQGPPVPWATVVPGLLALQREIHAAGVRMLPGTDVATALLYPGFSLHEELEQMVRHLGMTPADVLVSATRYPAEFFGMQDSLGTIAPGKLADLVLLDADPLADIRNTTTLRAVVTNGRYLDRAALDALLAAAAIAAANQGPRRTP</sequence>
<dbReference type="InterPro" id="IPR029058">
    <property type="entry name" value="AB_hydrolase_fold"/>
</dbReference>
<dbReference type="eggNOG" id="COG0596">
    <property type="taxonomic scope" value="Bacteria"/>
</dbReference>
<dbReference type="HOGENOM" id="CLU_372040_0_0_0"/>
<dbReference type="SUPFAM" id="SSF53474">
    <property type="entry name" value="alpha/beta-Hydrolases"/>
    <property type="match status" value="1"/>
</dbReference>
<dbReference type="Gene3D" id="2.30.40.10">
    <property type="entry name" value="Urease, subunit C, domain 1"/>
    <property type="match status" value="1"/>
</dbReference>
<evidence type="ECO:0000313" key="3">
    <source>
        <dbReference type="EMBL" id="AHG93276.1"/>
    </source>
</evidence>
<dbReference type="Gene3D" id="3.30.110.90">
    <property type="entry name" value="Amidohydrolase"/>
    <property type="match status" value="1"/>
</dbReference>
<evidence type="ECO:0000313" key="4">
    <source>
        <dbReference type="Proteomes" id="UP000019151"/>
    </source>
</evidence>
<dbReference type="Proteomes" id="UP000019151">
    <property type="component" value="Plasmid 2"/>
</dbReference>
<dbReference type="Gene3D" id="3.40.50.10910">
    <property type="entry name" value="Amidohydrolase"/>
    <property type="match status" value="1"/>
</dbReference>
<dbReference type="Pfam" id="PF08386">
    <property type="entry name" value="Abhydrolase_4"/>
    <property type="match status" value="1"/>
</dbReference>
<dbReference type="PATRIC" id="fig|861299.3.peg.5784"/>
<geneLocation type="plasmid" evidence="3 4">
    <name>2</name>
</geneLocation>
<dbReference type="InterPro" id="IPR006680">
    <property type="entry name" value="Amidohydro-rel"/>
</dbReference>
<dbReference type="SUPFAM" id="SSF51556">
    <property type="entry name" value="Metallo-dependent hydrolases"/>
    <property type="match status" value="1"/>
</dbReference>
<feature type="domain" description="Amidohydrolase-related" evidence="1">
    <location>
        <begin position="366"/>
        <end position="719"/>
    </location>
</feature>
<protein>
    <submittedName>
        <fullName evidence="3">TAP domain protein</fullName>
    </submittedName>
</protein>
<dbReference type="InterPro" id="IPR051781">
    <property type="entry name" value="Metallo-dep_Hydrolase"/>
</dbReference>
<evidence type="ECO:0000259" key="1">
    <source>
        <dbReference type="Pfam" id="PF01979"/>
    </source>
</evidence>
<feature type="domain" description="Peptidase S33 tripeptidyl aminopeptidase-like C-terminal" evidence="2">
    <location>
        <begin position="190"/>
        <end position="286"/>
    </location>
</feature>
<dbReference type="SUPFAM" id="SSF51338">
    <property type="entry name" value="Composite domain of metallo-dependent hydrolases"/>
    <property type="match status" value="1"/>
</dbReference>
<accession>W0RRG6</accession>
<dbReference type="Gene3D" id="3.40.50.1820">
    <property type="entry name" value="alpha/beta hydrolase"/>
    <property type="match status" value="1"/>
</dbReference>
<keyword evidence="4" id="KW-1185">Reference proteome</keyword>
<dbReference type="Gene3D" id="1.20.58.520">
    <property type="entry name" value="Amidohydrolase"/>
    <property type="match status" value="1"/>
</dbReference>
<proteinExistence type="predicted"/>
<organism evidence="3 4">
    <name type="scientific">Gemmatirosa kalamazoonensis</name>
    <dbReference type="NCBI Taxonomy" id="861299"/>
    <lineage>
        <taxon>Bacteria</taxon>
        <taxon>Pseudomonadati</taxon>
        <taxon>Gemmatimonadota</taxon>
        <taxon>Gemmatimonadia</taxon>
        <taxon>Gemmatimonadales</taxon>
        <taxon>Gemmatimonadaceae</taxon>
        <taxon>Gemmatirosa</taxon>
    </lineage>
</organism>
<dbReference type="Pfam" id="PF01979">
    <property type="entry name" value="Amidohydro_1"/>
    <property type="match status" value="1"/>
</dbReference>
<dbReference type="PANTHER" id="PTHR43135:SF3">
    <property type="entry name" value="ALPHA-D-RIBOSE 1-METHYLPHOSPHONATE 5-TRIPHOSPHATE DIPHOSPHATASE"/>
    <property type="match status" value="1"/>
</dbReference>
<dbReference type="PANTHER" id="PTHR43135">
    <property type="entry name" value="ALPHA-D-RIBOSE 1-METHYLPHOSPHONATE 5-TRIPHOSPHATE DIPHOSPHATASE"/>
    <property type="match status" value="1"/>
</dbReference>
<reference evidence="3 4" key="1">
    <citation type="journal article" date="2014" name="Genome Announc.">
        <title>Genome Sequence and Methylome of Soil Bacterium Gemmatirosa kalamazoonensis KBS708T, a Member of the Rarely Cultivated Gemmatimonadetes Phylum.</title>
        <authorList>
            <person name="Debruyn J.M."/>
            <person name="Radosevich M."/>
            <person name="Wommack K.E."/>
            <person name="Polson S.W."/>
            <person name="Hauser L.J."/>
            <person name="Fawaz M.N."/>
            <person name="Korlach J."/>
            <person name="Tsai Y.C."/>
        </authorList>
    </citation>
    <scope>NUCLEOTIDE SEQUENCE [LARGE SCALE GENOMIC DNA]</scope>
    <source>
        <strain evidence="3 4">KBS708</strain>
        <plasmid evidence="4">Plasmid 2</plasmid>
    </source>
</reference>
<dbReference type="EMBL" id="CP007130">
    <property type="protein sequence ID" value="AHG93276.1"/>
    <property type="molecule type" value="Genomic_DNA"/>
</dbReference>
<dbReference type="InParanoid" id="W0RRG6"/>
<dbReference type="InterPro" id="IPR011059">
    <property type="entry name" value="Metal-dep_hydrolase_composite"/>
</dbReference>
<name>W0RRG6_9BACT</name>
<dbReference type="InterPro" id="IPR013595">
    <property type="entry name" value="Pept_S33_TAP-like_C"/>
</dbReference>
<gene>
    <name evidence="3" type="ORF">J421_5741</name>
</gene>
<dbReference type="KEGG" id="gba:J421_5741"/>
<dbReference type="AlphaFoldDB" id="W0RRG6"/>
<dbReference type="eggNOG" id="COG1228">
    <property type="taxonomic scope" value="Bacteria"/>
</dbReference>
<evidence type="ECO:0000259" key="2">
    <source>
        <dbReference type="Pfam" id="PF08386"/>
    </source>
</evidence>